<evidence type="ECO:0000256" key="5">
    <source>
        <dbReference type="SAM" id="MobiDB-lite"/>
    </source>
</evidence>
<dbReference type="SMART" id="SM00355">
    <property type="entry name" value="ZnF_C2H2"/>
    <property type="match status" value="2"/>
</dbReference>
<evidence type="ECO:0000256" key="1">
    <source>
        <dbReference type="ARBA" id="ARBA00022723"/>
    </source>
</evidence>
<proteinExistence type="predicted"/>
<evidence type="ECO:0000313" key="7">
    <source>
        <dbReference type="EMBL" id="KAK0706762.1"/>
    </source>
</evidence>
<keyword evidence="8" id="KW-1185">Reference proteome</keyword>
<evidence type="ECO:0000256" key="3">
    <source>
        <dbReference type="ARBA" id="ARBA00022833"/>
    </source>
</evidence>
<feature type="compositionally biased region" description="Low complexity" evidence="5">
    <location>
        <begin position="46"/>
        <end position="56"/>
    </location>
</feature>
<keyword evidence="1" id="KW-0479">Metal-binding</keyword>
<keyword evidence="2 4" id="KW-0863">Zinc-finger</keyword>
<dbReference type="PANTHER" id="PTHR23235">
    <property type="entry name" value="KRUEPPEL-LIKE TRANSCRIPTION FACTOR"/>
    <property type="match status" value="1"/>
</dbReference>
<gene>
    <name evidence="7" type="ORF">B0T26DRAFT_655907</name>
</gene>
<organism evidence="7 8">
    <name type="scientific">Lasiosphaeria miniovina</name>
    <dbReference type="NCBI Taxonomy" id="1954250"/>
    <lineage>
        <taxon>Eukaryota</taxon>
        <taxon>Fungi</taxon>
        <taxon>Dikarya</taxon>
        <taxon>Ascomycota</taxon>
        <taxon>Pezizomycotina</taxon>
        <taxon>Sordariomycetes</taxon>
        <taxon>Sordariomycetidae</taxon>
        <taxon>Sordariales</taxon>
        <taxon>Lasiosphaeriaceae</taxon>
        <taxon>Lasiosphaeria</taxon>
    </lineage>
</organism>
<dbReference type="RefSeq" id="XP_060291856.1">
    <property type="nucleotide sequence ID" value="XM_060438668.1"/>
</dbReference>
<feature type="domain" description="C2H2-type" evidence="6">
    <location>
        <begin position="294"/>
        <end position="321"/>
    </location>
</feature>
<dbReference type="PROSITE" id="PS50157">
    <property type="entry name" value="ZINC_FINGER_C2H2_2"/>
    <property type="match status" value="1"/>
</dbReference>
<dbReference type="GO" id="GO:0008270">
    <property type="term" value="F:zinc ion binding"/>
    <property type="evidence" value="ECO:0007669"/>
    <property type="project" value="UniProtKB-KW"/>
</dbReference>
<sequence>MELGGYLMCDLGLGFDDGDGFNFGNSQTVTCLPSRTKSSSYASSLGPYTPTSGRSTPPGPGSMDFAHSFGDSYSFEPTPPSSAVSTYFPMGLKTDDASNFFPPSLPVTPSRNQLDFSGLPYHDFVCQLPSSQAPGLYSFPNDIGPSPFVPTPTQTGQVGETWEESWTAWAQSDSPITFKPQPSPENSAHQSMAATIQNQEEDMTPPFTLGVPRRRLFIDDARQKSTALQRVQGIRTRPKPAKVIDSFVSEEGFAIQKIPSGRFRCDHPQCSSKQYKRMEHLKRHMKSKHGEEEYRCEFCLKTFNRNDNRRQHQHLHTLKDRRAPRVKWADGAEQALEEELKRIKTRRRVTTNKKRTTI</sequence>
<dbReference type="EMBL" id="JAUIRO010000007">
    <property type="protein sequence ID" value="KAK0706762.1"/>
    <property type="molecule type" value="Genomic_DNA"/>
</dbReference>
<evidence type="ECO:0000256" key="4">
    <source>
        <dbReference type="PROSITE-ProRule" id="PRU00042"/>
    </source>
</evidence>
<dbReference type="GeneID" id="85321938"/>
<dbReference type="PROSITE" id="PS00028">
    <property type="entry name" value="ZINC_FINGER_C2H2_1"/>
    <property type="match status" value="1"/>
</dbReference>
<name>A0AA40DMY6_9PEZI</name>
<dbReference type="InterPro" id="IPR013087">
    <property type="entry name" value="Znf_C2H2_type"/>
</dbReference>
<comment type="caution">
    <text evidence="7">The sequence shown here is derived from an EMBL/GenBank/DDBJ whole genome shotgun (WGS) entry which is preliminary data.</text>
</comment>
<feature type="region of interest" description="Disordered" evidence="5">
    <location>
        <begin position="36"/>
        <end position="63"/>
    </location>
</feature>
<protein>
    <recommendedName>
        <fullName evidence="6">C2H2-type domain-containing protein</fullName>
    </recommendedName>
</protein>
<dbReference type="Gene3D" id="3.30.160.60">
    <property type="entry name" value="Classic Zinc Finger"/>
    <property type="match status" value="1"/>
</dbReference>
<dbReference type="SUPFAM" id="SSF57667">
    <property type="entry name" value="beta-beta-alpha zinc fingers"/>
    <property type="match status" value="1"/>
</dbReference>
<reference evidence="7" key="1">
    <citation type="submission" date="2023-06" db="EMBL/GenBank/DDBJ databases">
        <title>Genome-scale phylogeny and comparative genomics of the fungal order Sordariales.</title>
        <authorList>
            <consortium name="Lawrence Berkeley National Laboratory"/>
            <person name="Hensen N."/>
            <person name="Bonometti L."/>
            <person name="Westerberg I."/>
            <person name="Brannstrom I.O."/>
            <person name="Guillou S."/>
            <person name="Cros-Aarteil S."/>
            <person name="Calhoun S."/>
            <person name="Haridas S."/>
            <person name="Kuo A."/>
            <person name="Mondo S."/>
            <person name="Pangilinan J."/>
            <person name="Riley R."/>
            <person name="LaButti K."/>
            <person name="Andreopoulos B."/>
            <person name="Lipzen A."/>
            <person name="Chen C."/>
            <person name="Yanf M."/>
            <person name="Daum C."/>
            <person name="Ng V."/>
            <person name="Clum A."/>
            <person name="Steindorff A."/>
            <person name="Ohm R."/>
            <person name="Martin F."/>
            <person name="Silar P."/>
            <person name="Natvig D."/>
            <person name="Lalanne C."/>
            <person name="Gautier V."/>
            <person name="Ament-velasquez S.L."/>
            <person name="Kruys A."/>
            <person name="Hutchinson M.I."/>
            <person name="Powell A.J."/>
            <person name="Barry K."/>
            <person name="Miller A.N."/>
            <person name="Grigoriev I.V."/>
            <person name="Debuchy R."/>
            <person name="Gladieux P."/>
            <person name="Thoren M.H."/>
            <person name="Johannesson H."/>
        </authorList>
    </citation>
    <scope>NUCLEOTIDE SEQUENCE</scope>
    <source>
        <strain evidence="7">SMH2392-1A</strain>
    </source>
</reference>
<dbReference type="Proteomes" id="UP001172101">
    <property type="component" value="Unassembled WGS sequence"/>
</dbReference>
<dbReference type="InterPro" id="IPR036236">
    <property type="entry name" value="Znf_C2H2_sf"/>
</dbReference>
<evidence type="ECO:0000256" key="2">
    <source>
        <dbReference type="ARBA" id="ARBA00022771"/>
    </source>
</evidence>
<evidence type="ECO:0000259" key="6">
    <source>
        <dbReference type="PROSITE" id="PS50157"/>
    </source>
</evidence>
<keyword evidence="3" id="KW-0862">Zinc</keyword>
<dbReference type="AlphaFoldDB" id="A0AA40DMY6"/>
<evidence type="ECO:0000313" key="8">
    <source>
        <dbReference type="Proteomes" id="UP001172101"/>
    </source>
</evidence>
<accession>A0AA40DMY6</accession>